<evidence type="ECO:0000256" key="5">
    <source>
        <dbReference type="ARBA" id="ARBA00022692"/>
    </source>
</evidence>
<comment type="subunit">
    <text evidence="9">The complex comprises the extracytoplasmic solute receptor protein and the two transmembrane proteins.</text>
</comment>
<evidence type="ECO:0000256" key="1">
    <source>
        <dbReference type="ARBA" id="ARBA00004429"/>
    </source>
</evidence>
<keyword evidence="5 9" id="KW-0812">Transmembrane</keyword>
<dbReference type="Pfam" id="PF04290">
    <property type="entry name" value="DctQ"/>
    <property type="match status" value="1"/>
</dbReference>
<keyword evidence="6 9" id="KW-1133">Transmembrane helix</keyword>
<protein>
    <recommendedName>
        <fullName evidence="9">TRAP transporter small permease protein</fullName>
    </recommendedName>
</protein>
<evidence type="ECO:0000256" key="6">
    <source>
        <dbReference type="ARBA" id="ARBA00022989"/>
    </source>
</evidence>
<evidence type="ECO:0000256" key="3">
    <source>
        <dbReference type="ARBA" id="ARBA00022475"/>
    </source>
</evidence>
<dbReference type="OrthoDB" id="4964541at2"/>
<name>A0A0P8A1G1_9HYPH</name>
<comment type="function">
    <text evidence="9">Part of the tripartite ATP-independent periplasmic (TRAP) transport system.</text>
</comment>
<keyword evidence="14" id="KW-1185">Reference proteome</keyword>
<evidence type="ECO:0000256" key="9">
    <source>
        <dbReference type="RuleBase" id="RU369079"/>
    </source>
</evidence>
<dbReference type="PANTHER" id="PTHR35011">
    <property type="entry name" value="2,3-DIKETO-L-GULONATE TRAP TRANSPORTER SMALL PERMEASE PROTEIN YIAM"/>
    <property type="match status" value="1"/>
</dbReference>
<keyword evidence="3" id="KW-1003">Cell membrane</keyword>
<dbReference type="Proteomes" id="UP000050497">
    <property type="component" value="Unassembled WGS sequence"/>
</dbReference>
<accession>A0A0P8A1G1</accession>
<keyword evidence="7 9" id="KW-0472">Membrane</keyword>
<dbReference type="PANTHER" id="PTHR35011:SF2">
    <property type="entry name" value="2,3-DIKETO-L-GULONATE TRAP TRANSPORTER SMALL PERMEASE PROTEIN YIAM"/>
    <property type="match status" value="1"/>
</dbReference>
<feature type="transmembrane region" description="Helical" evidence="9">
    <location>
        <begin position="51"/>
        <end position="69"/>
    </location>
</feature>
<dbReference type="AlphaFoldDB" id="A0A0P8A1G1"/>
<evidence type="ECO:0000256" key="4">
    <source>
        <dbReference type="ARBA" id="ARBA00022519"/>
    </source>
</evidence>
<evidence type="ECO:0000256" key="8">
    <source>
        <dbReference type="ARBA" id="ARBA00038436"/>
    </source>
</evidence>
<dbReference type="InterPro" id="IPR007387">
    <property type="entry name" value="TRAP_DctQ"/>
</dbReference>
<evidence type="ECO:0000256" key="2">
    <source>
        <dbReference type="ARBA" id="ARBA00022448"/>
    </source>
</evidence>
<dbReference type="STRING" id="1653334.GA0071312_2734"/>
<proteinExistence type="inferred from homology"/>
<dbReference type="GO" id="GO:0005886">
    <property type="term" value="C:plasma membrane"/>
    <property type="evidence" value="ECO:0007669"/>
    <property type="project" value="UniProtKB-SubCell"/>
</dbReference>
<comment type="caution">
    <text evidence="11">The sequence shown here is derived from an EMBL/GenBank/DDBJ whole genome shotgun (WGS) entry which is preliminary data.</text>
</comment>
<comment type="similarity">
    <text evidence="8 9">Belongs to the TRAP transporter small permease family.</text>
</comment>
<evidence type="ECO:0000313" key="12">
    <source>
        <dbReference type="EMBL" id="SCC81771.1"/>
    </source>
</evidence>
<comment type="caution">
    <text evidence="9">Lacks conserved residue(s) required for the propagation of feature annotation.</text>
</comment>
<dbReference type="RefSeq" id="WP_074445402.1">
    <property type="nucleotide sequence ID" value="NZ_FMBM01000002.1"/>
</dbReference>
<sequence length="194" mass="20894">MFEAIGKVSRLLAAVDRVLLTALIAAITLLVLANVGARSMGFTIAWADELAVYAMIMAGFVGASLMLRLRTAPSVTLLHEILPERVVRLLRILIALTALVFAGLLLWMCWLWFDPAGLAAAGFDIRRFEGTTFNFIYTETTPVMGLPASWFFLIMPWFALTALVHAMTNLAEDAGMIAPPPEAPGADANGEGAA</sequence>
<evidence type="ECO:0000313" key="11">
    <source>
        <dbReference type="EMBL" id="KPQ11240.1"/>
    </source>
</evidence>
<keyword evidence="2 9" id="KW-0813">Transport</keyword>
<reference evidence="12 14" key="2">
    <citation type="submission" date="2016-08" db="EMBL/GenBank/DDBJ databases">
        <authorList>
            <person name="Varghese N."/>
            <person name="Submissions Spin"/>
        </authorList>
    </citation>
    <scope>NUCLEOTIDE SEQUENCE [LARGE SCALE GENOMIC DNA]</scope>
    <source>
        <strain evidence="12 14">HL-109</strain>
    </source>
</reference>
<dbReference type="InterPro" id="IPR055348">
    <property type="entry name" value="DctQ"/>
</dbReference>
<evidence type="ECO:0000313" key="13">
    <source>
        <dbReference type="Proteomes" id="UP000050497"/>
    </source>
</evidence>
<dbReference type="GO" id="GO:0015740">
    <property type="term" value="P:C4-dicarboxylate transport"/>
    <property type="evidence" value="ECO:0007669"/>
    <property type="project" value="TreeGrafter"/>
</dbReference>
<evidence type="ECO:0000259" key="10">
    <source>
        <dbReference type="Pfam" id="PF04290"/>
    </source>
</evidence>
<evidence type="ECO:0000313" key="14">
    <source>
        <dbReference type="Proteomes" id="UP000182800"/>
    </source>
</evidence>
<feature type="domain" description="Tripartite ATP-independent periplasmic transporters DctQ component" evidence="10">
    <location>
        <begin position="27"/>
        <end position="173"/>
    </location>
</feature>
<evidence type="ECO:0000256" key="7">
    <source>
        <dbReference type="ARBA" id="ARBA00023136"/>
    </source>
</evidence>
<reference evidence="11 13" key="1">
    <citation type="submission" date="2015-09" db="EMBL/GenBank/DDBJ databases">
        <title>Identification and resolution of microdiversity through metagenomic sequencing of parallel consortia.</title>
        <authorList>
            <person name="Nelson W.C."/>
            <person name="Romine M.F."/>
            <person name="Lindemann S.R."/>
        </authorList>
    </citation>
    <scope>NUCLEOTIDE SEQUENCE [LARGE SCALE GENOMIC DNA]</scope>
    <source>
        <strain evidence="11">HL-109</strain>
    </source>
</reference>
<dbReference type="Proteomes" id="UP000182800">
    <property type="component" value="Unassembled WGS sequence"/>
</dbReference>
<dbReference type="EMBL" id="LJSX01000009">
    <property type="protein sequence ID" value="KPQ11240.1"/>
    <property type="molecule type" value="Genomic_DNA"/>
</dbReference>
<keyword evidence="4 9" id="KW-0997">Cell inner membrane</keyword>
<comment type="subcellular location">
    <subcellularLocation>
        <location evidence="1 9">Cell inner membrane</location>
        <topology evidence="1 9">Multi-pass membrane protein</topology>
    </subcellularLocation>
</comment>
<organism evidence="11 13">
    <name type="scientific">Saliniramus fredricksonii</name>
    <dbReference type="NCBI Taxonomy" id="1653334"/>
    <lineage>
        <taxon>Bacteria</taxon>
        <taxon>Pseudomonadati</taxon>
        <taxon>Pseudomonadota</taxon>
        <taxon>Alphaproteobacteria</taxon>
        <taxon>Hyphomicrobiales</taxon>
        <taxon>Salinarimonadaceae</taxon>
        <taxon>Saliniramus</taxon>
    </lineage>
</organism>
<feature type="transmembrane region" description="Helical" evidence="9">
    <location>
        <begin position="148"/>
        <end position="167"/>
    </location>
</feature>
<gene>
    <name evidence="12" type="ORF">GA0071312_2734</name>
    <name evidence="11" type="ORF">HLUCCO17_07600</name>
</gene>
<feature type="transmembrane region" description="Helical" evidence="9">
    <location>
        <begin position="89"/>
        <end position="113"/>
    </location>
</feature>
<dbReference type="GO" id="GO:0022857">
    <property type="term" value="F:transmembrane transporter activity"/>
    <property type="evidence" value="ECO:0007669"/>
    <property type="project" value="UniProtKB-UniRule"/>
</dbReference>
<dbReference type="EMBL" id="FMBM01000002">
    <property type="protein sequence ID" value="SCC81771.1"/>
    <property type="molecule type" value="Genomic_DNA"/>
</dbReference>